<dbReference type="EMBL" id="BEXT01000001">
    <property type="protein sequence ID" value="GBC59913.1"/>
    <property type="molecule type" value="Genomic_DNA"/>
</dbReference>
<keyword evidence="2" id="KW-1185">Reference proteome</keyword>
<name>A0A401FSI4_9BACT</name>
<protein>
    <submittedName>
        <fullName evidence="1">Uncharacterized protein</fullName>
    </submittedName>
</protein>
<proteinExistence type="predicted"/>
<accession>A0A401FSI4</accession>
<reference evidence="2" key="1">
    <citation type="submission" date="2017-11" db="EMBL/GenBank/DDBJ databases">
        <authorList>
            <person name="Watanabe M."/>
            <person name="Kojima H."/>
        </authorList>
    </citation>
    <scope>NUCLEOTIDE SEQUENCE [LARGE SCALE GENOMIC DNA]</scope>
    <source>
        <strain evidence="2">Tokyo 01</strain>
    </source>
</reference>
<evidence type="ECO:0000313" key="1">
    <source>
        <dbReference type="EMBL" id="GBC59913.1"/>
    </source>
</evidence>
<reference evidence="2" key="2">
    <citation type="submission" date="2019-01" db="EMBL/GenBank/DDBJ databases">
        <title>Genome sequence of Desulfonema ishimotonii strain Tokyo 01.</title>
        <authorList>
            <person name="Fukui M."/>
        </authorList>
    </citation>
    <scope>NUCLEOTIDE SEQUENCE [LARGE SCALE GENOMIC DNA]</scope>
    <source>
        <strain evidence="2">Tokyo 01</strain>
    </source>
</reference>
<organism evidence="1 2">
    <name type="scientific">Desulfonema ishimotonii</name>
    <dbReference type="NCBI Taxonomy" id="45657"/>
    <lineage>
        <taxon>Bacteria</taxon>
        <taxon>Pseudomonadati</taxon>
        <taxon>Thermodesulfobacteriota</taxon>
        <taxon>Desulfobacteria</taxon>
        <taxon>Desulfobacterales</taxon>
        <taxon>Desulfococcaceae</taxon>
        <taxon>Desulfonema</taxon>
    </lineage>
</organism>
<dbReference type="OrthoDB" id="5525367at2"/>
<dbReference type="RefSeq" id="WP_124327384.1">
    <property type="nucleotide sequence ID" value="NZ_BEXT01000001.1"/>
</dbReference>
<dbReference type="Proteomes" id="UP000288096">
    <property type="component" value="Unassembled WGS sequence"/>
</dbReference>
<sequence>MKNLIIVLVILGGITFGALNYHFILFDDSLKVLKKADLTLDSTFVDARGAGKLKLLLNPALIEAGFKDLVRQHEDEKKK</sequence>
<dbReference type="AlphaFoldDB" id="A0A401FSI4"/>
<comment type="caution">
    <text evidence="1">The sequence shown here is derived from an EMBL/GenBank/DDBJ whole genome shotgun (WGS) entry which is preliminary data.</text>
</comment>
<evidence type="ECO:0000313" key="2">
    <source>
        <dbReference type="Proteomes" id="UP000288096"/>
    </source>
</evidence>
<gene>
    <name evidence="1" type="ORF">DENIS_0855</name>
</gene>